<dbReference type="EMBL" id="RSDW01000001">
    <property type="protein sequence ID" value="RSL15665.1"/>
    <property type="molecule type" value="Genomic_DNA"/>
</dbReference>
<dbReference type="Gene3D" id="3.30.750.24">
    <property type="entry name" value="STAS domain"/>
    <property type="match status" value="1"/>
</dbReference>
<dbReference type="Proteomes" id="UP000269669">
    <property type="component" value="Unassembled WGS sequence"/>
</dbReference>
<proteinExistence type="predicted"/>
<protein>
    <recommendedName>
        <fullName evidence="3">STAS domain-containing protein</fullName>
    </recommendedName>
</protein>
<dbReference type="AlphaFoldDB" id="A0A428MFD8"/>
<evidence type="ECO:0000313" key="2">
    <source>
        <dbReference type="Proteomes" id="UP000269669"/>
    </source>
</evidence>
<sequence length="98" mass="11003">MLRITVTETTSEQRWVLQGRLTGSSIDELITNWRANRHSSASQSCVVDLNEVTSIDKDGEQVLLMMIRDGAKFVATGLYTKHLLESLSARITVWPDPL</sequence>
<dbReference type="OrthoDB" id="123429at2"/>
<dbReference type="RefSeq" id="WP_125484382.1">
    <property type="nucleotide sequence ID" value="NZ_RSDW01000001.1"/>
</dbReference>
<gene>
    <name evidence="1" type="ORF">EDE15_1159</name>
</gene>
<reference evidence="1 2" key="1">
    <citation type="submission" date="2018-12" db="EMBL/GenBank/DDBJ databases">
        <title>Sequencing of bacterial isolates from soil warming experiment in Harvard Forest, Massachusetts, USA.</title>
        <authorList>
            <person name="Deangelis K."/>
        </authorList>
    </citation>
    <scope>NUCLEOTIDE SEQUENCE [LARGE SCALE GENOMIC DNA]</scope>
    <source>
        <strain evidence="1 2">EB153</strain>
    </source>
</reference>
<dbReference type="SUPFAM" id="SSF52091">
    <property type="entry name" value="SpoIIaa-like"/>
    <property type="match status" value="1"/>
</dbReference>
<comment type="caution">
    <text evidence="1">The sequence shown here is derived from an EMBL/GenBank/DDBJ whole genome shotgun (WGS) entry which is preliminary data.</text>
</comment>
<accession>A0A428MFD8</accession>
<evidence type="ECO:0008006" key="3">
    <source>
        <dbReference type="Google" id="ProtNLM"/>
    </source>
</evidence>
<evidence type="ECO:0000313" key="1">
    <source>
        <dbReference type="EMBL" id="RSL15665.1"/>
    </source>
</evidence>
<dbReference type="InterPro" id="IPR036513">
    <property type="entry name" value="STAS_dom_sf"/>
</dbReference>
<name>A0A428MFD8_9BACT</name>
<organism evidence="1 2">
    <name type="scientific">Edaphobacter aggregans</name>
    <dbReference type="NCBI Taxonomy" id="570835"/>
    <lineage>
        <taxon>Bacteria</taxon>
        <taxon>Pseudomonadati</taxon>
        <taxon>Acidobacteriota</taxon>
        <taxon>Terriglobia</taxon>
        <taxon>Terriglobales</taxon>
        <taxon>Acidobacteriaceae</taxon>
        <taxon>Edaphobacter</taxon>
    </lineage>
</organism>
<keyword evidence="2" id="KW-1185">Reference proteome</keyword>